<sequence>MLDKFRSEFVVRFYCAVFARNKVFMVTEFAQYGSLQDLMKHKTSNEVNGILYRDIKPDNILVFSLETIEKVNSKLTDFGSRRNVNLLMTNMTFTKNIGTPTYMEPEILKKEKYKMSADIFSFGVTIYECVGWCEAYPKDEFKFHGKWQNSLFLENM</sequence>
<dbReference type="SUPFAM" id="SSF56112">
    <property type="entry name" value="Protein kinase-like (PK-like)"/>
    <property type="match status" value="1"/>
</dbReference>
<name>A0A0A1U9Q0_ENTIV</name>
<dbReference type="GeneID" id="14890750"/>
<dbReference type="Pfam" id="PF00069">
    <property type="entry name" value="Pkinase"/>
    <property type="match status" value="1"/>
</dbReference>
<keyword evidence="2" id="KW-0808">Transferase</keyword>
<dbReference type="PROSITE" id="PS00108">
    <property type="entry name" value="PROTEIN_KINASE_ST"/>
    <property type="match status" value="1"/>
</dbReference>
<keyword evidence="3" id="KW-1185">Reference proteome</keyword>
<evidence type="ECO:0000313" key="2">
    <source>
        <dbReference type="EMBL" id="ELP91757.1"/>
    </source>
</evidence>
<dbReference type="OrthoDB" id="4062651at2759"/>
<dbReference type="EMBL" id="KB206450">
    <property type="protein sequence ID" value="ELP91757.1"/>
    <property type="molecule type" value="Genomic_DNA"/>
</dbReference>
<dbReference type="RefSeq" id="XP_004258528.1">
    <property type="nucleotide sequence ID" value="XM_004258480.1"/>
</dbReference>
<dbReference type="GO" id="GO:0004672">
    <property type="term" value="F:protein kinase activity"/>
    <property type="evidence" value="ECO:0007669"/>
    <property type="project" value="InterPro"/>
</dbReference>
<reference evidence="2 3" key="1">
    <citation type="submission" date="2012-10" db="EMBL/GenBank/DDBJ databases">
        <authorList>
            <person name="Zafar N."/>
            <person name="Inman J."/>
            <person name="Hall N."/>
            <person name="Lorenzi H."/>
            <person name="Caler E."/>
        </authorList>
    </citation>
    <scope>NUCLEOTIDE SEQUENCE [LARGE SCALE GENOMIC DNA]</scope>
    <source>
        <strain evidence="2 3">IP1</strain>
    </source>
</reference>
<accession>A0A0A1U9Q0</accession>
<dbReference type="PROSITE" id="PS50011">
    <property type="entry name" value="PROTEIN_KINASE_DOM"/>
    <property type="match status" value="1"/>
</dbReference>
<dbReference type="InterPro" id="IPR000719">
    <property type="entry name" value="Prot_kinase_dom"/>
</dbReference>
<dbReference type="SMART" id="SM00220">
    <property type="entry name" value="S_TKc"/>
    <property type="match status" value="1"/>
</dbReference>
<protein>
    <submittedName>
        <fullName evidence="2">Protein serine/threonine kinase, putative</fullName>
    </submittedName>
</protein>
<dbReference type="KEGG" id="eiv:EIN_522440"/>
<organism evidence="2 3">
    <name type="scientific">Entamoeba invadens IP1</name>
    <dbReference type="NCBI Taxonomy" id="370355"/>
    <lineage>
        <taxon>Eukaryota</taxon>
        <taxon>Amoebozoa</taxon>
        <taxon>Evosea</taxon>
        <taxon>Archamoebae</taxon>
        <taxon>Mastigamoebida</taxon>
        <taxon>Entamoebidae</taxon>
        <taxon>Entamoeba</taxon>
    </lineage>
</organism>
<dbReference type="AlphaFoldDB" id="A0A0A1U9Q0"/>
<gene>
    <name evidence="2" type="ORF">EIN_522440</name>
</gene>
<keyword evidence="2" id="KW-0418">Kinase</keyword>
<dbReference type="VEuPathDB" id="AmoebaDB:EIN_522440"/>
<dbReference type="Proteomes" id="UP000014680">
    <property type="component" value="Unassembled WGS sequence"/>
</dbReference>
<dbReference type="InterPro" id="IPR008271">
    <property type="entry name" value="Ser/Thr_kinase_AS"/>
</dbReference>
<dbReference type="InterPro" id="IPR053215">
    <property type="entry name" value="TKL_Ser/Thr_kinase"/>
</dbReference>
<feature type="domain" description="Protein kinase" evidence="1">
    <location>
        <begin position="1"/>
        <end position="156"/>
    </location>
</feature>
<dbReference type="PANTHER" id="PTHR45756:SF1">
    <property type="entry name" value="PROTEIN KINASE DOMAIN CONTAINING PROTEIN"/>
    <property type="match status" value="1"/>
</dbReference>
<dbReference type="PANTHER" id="PTHR45756">
    <property type="entry name" value="PALMITOYLTRANSFERASE"/>
    <property type="match status" value="1"/>
</dbReference>
<evidence type="ECO:0000259" key="1">
    <source>
        <dbReference type="PROSITE" id="PS50011"/>
    </source>
</evidence>
<dbReference type="InterPro" id="IPR011009">
    <property type="entry name" value="Kinase-like_dom_sf"/>
</dbReference>
<dbReference type="Gene3D" id="1.10.510.10">
    <property type="entry name" value="Transferase(Phosphotransferase) domain 1"/>
    <property type="match status" value="2"/>
</dbReference>
<evidence type="ECO:0000313" key="3">
    <source>
        <dbReference type="Proteomes" id="UP000014680"/>
    </source>
</evidence>
<proteinExistence type="predicted"/>
<dbReference type="GO" id="GO:0005524">
    <property type="term" value="F:ATP binding"/>
    <property type="evidence" value="ECO:0007669"/>
    <property type="project" value="InterPro"/>
</dbReference>